<gene>
    <name evidence="1" type="ORF">RRG08_058470</name>
</gene>
<evidence type="ECO:0000313" key="1">
    <source>
        <dbReference type="EMBL" id="KAK3734315.1"/>
    </source>
</evidence>
<accession>A0AAE1CT53</accession>
<reference evidence="1" key="1">
    <citation type="journal article" date="2023" name="G3 (Bethesda)">
        <title>A reference genome for the long-term kleptoplast-retaining sea slug Elysia crispata morphotype clarki.</title>
        <authorList>
            <person name="Eastman K.E."/>
            <person name="Pendleton A.L."/>
            <person name="Shaikh M.A."/>
            <person name="Suttiyut T."/>
            <person name="Ogas R."/>
            <person name="Tomko P."/>
            <person name="Gavelis G."/>
            <person name="Widhalm J.R."/>
            <person name="Wisecaver J.H."/>
        </authorList>
    </citation>
    <scope>NUCLEOTIDE SEQUENCE</scope>
    <source>
        <strain evidence="1">ECLA1</strain>
    </source>
</reference>
<dbReference type="AlphaFoldDB" id="A0AAE1CT53"/>
<evidence type="ECO:0000313" key="2">
    <source>
        <dbReference type="Proteomes" id="UP001283361"/>
    </source>
</evidence>
<dbReference type="Proteomes" id="UP001283361">
    <property type="component" value="Unassembled WGS sequence"/>
</dbReference>
<comment type="caution">
    <text evidence="1">The sequence shown here is derived from an EMBL/GenBank/DDBJ whole genome shotgun (WGS) entry which is preliminary data.</text>
</comment>
<sequence>MVSCPFLDAKTICTFPNDFSGGQAAQNSVRQPEAAGVESNFSRQCLFAPNEMSSCGYELLIQLNALLRVPKPLDLSKSRQELSSGGCHRAAQQAVNRVTSPVARETVVVYGMYSGKHLIIAVDGDKKLSTAARKDQVLYELPLGLITLSTKLWTAHVYIVMAGRRAGFRKVSGLKKKGVLKGQVSVGDVASIFTPVSRLEGPGDQFGRLIRGCWSVKRSARAEMVSLQPLPDWSGGK</sequence>
<name>A0AAE1CT53_9GAST</name>
<protein>
    <submittedName>
        <fullName evidence="1">Uncharacterized protein</fullName>
    </submittedName>
</protein>
<keyword evidence="2" id="KW-1185">Reference proteome</keyword>
<dbReference type="EMBL" id="JAWDGP010006855">
    <property type="protein sequence ID" value="KAK3734315.1"/>
    <property type="molecule type" value="Genomic_DNA"/>
</dbReference>
<organism evidence="1 2">
    <name type="scientific">Elysia crispata</name>
    <name type="common">lettuce slug</name>
    <dbReference type="NCBI Taxonomy" id="231223"/>
    <lineage>
        <taxon>Eukaryota</taxon>
        <taxon>Metazoa</taxon>
        <taxon>Spiralia</taxon>
        <taxon>Lophotrochozoa</taxon>
        <taxon>Mollusca</taxon>
        <taxon>Gastropoda</taxon>
        <taxon>Heterobranchia</taxon>
        <taxon>Euthyneura</taxon>
        <taxon>Panpulmonata</taxon>
        <taxon>Sacoglossa</taxon>
        <taxon>Placobranchoidea</taxon>
        <taxon>Plakobranchidae</taxon>
        <taxon>Elysia</taxon>
    </lineage>
</organism>
<proteinExistence type="predicted"/>